<dbReference type="SUPFAM" id="SSF158573">
    <property type="entry name" value="GINS helical bundle-like"/>
    <property type="match status" value="1"/>
</dbReference>
<keyword evidence="3" id="KW-0235">DNA replication</keyword>
<evidence type="ECO:0000256" key="1">
    <source>
        <dbReference type="ARBA" id="ARBA00004123"/>
    </source>
</evidence>
<dbReference type="GO" id="GO:1902983">
    <property type="term" value="P:DNA strand elongation involved in mitotic DNA replication"/>
    <property type="evidence" value="ECO:0007669"/>
    <property type="project" value="TreeGrafter"/>
</dbReference>
<keyword evidence="8" id="KW-1185">Reference proteome</keyword>
<dbReference type="AlphaFoldDB" id="A0AAD7XNL8"/>
<evidence type="ECO:0000313" key="7">
    <source>
        <dbReference type="EMBL" id="KAJ8602434.1"/>
    </source>
</evidence>
<dbReference type="CDD" id="cd11710">
    <property type="entry name" value="GINS_A_psf1"/>
    <property type="match status" value="1"/>
</dbReference>
<dbReference type="PANTHER" id="PTHR12914">
    <property type="entry name" value="PARTNER OF SLD5"/>
    <property type="match status" value="1"/>
</dbReference>
<protein>
    <recommendedName>
        <fullName evidence="9">DNA replication complex GINS protein PSF1</fullName>
    </recommendedName>
</protein>
<dbReference type="InterPro" id="IPR021151">
    <property type="entry name" value="GINS_A"/>
</dbReference>
<keyword evidence="4" id="KW-0539">Nucleus</keyword>
<dbReference type="InterPro" id="IPR056783">
    <property type="entry name" value="PSF1_C"/>
</dbReference>
<dbReference type="InterPro" id="IPR036224">
    <property type="entry name" value="GINS_bundle-like_dom_sf"/>
</dbReference>
<reference evidence="7" key="1">
    <citation type="submission" date="2023-01" db="EMBL/GenBank/DDBJ databases">
        <title>Metagenome sequencing of chrysophaentin producing Chrysophaeum taylorii.</title>
        <authorList>
            <person name="Davison J."/>
            <person name="Bewley C."/>
        </authorList>
    </citation>
    <scope>NUCLEOTIDE SEQUENCE</scope>
    <source>
        <strain evidence="7">NIES-1699</strain>
    </source>
</reference>
<proteinExistence type="inferred from homology"/>
<feature type="domain" description="GINS subunit" evidence="5">
    <location>
        <begin position="42"/>
        <end position="134"/>
    </location>
</feature>
<evidence type="ECO:0000259" key="5">
    <source>
        <dbReference type="Pfam" id="PF05916"/>
    </source>
</evidence>
<evidence type="ECO:0000259" key="6">
    <source>
        <dbReference type="Pfam" id="PF24997"/>
    </source>
</evidence>
<comment type="subcellular location">
    <subcellularLocation>
        <location evidence="1">Nucleus</location>
    </subcellularLocation>
</comment>
<dbReference type="PANTHER" id="PTHR12914:SF2">
    <property type="entry name" value="DNA REPLICATION COMPLEX GINS PROTEIN PSF1"/>
    <property type="match status" value="1"/>
</dbReference>
<evidence type="ECO:0008006" key="9">
    <source>
        <dbReference type="Google" id="ProtNLM"/>
    </source>
</evidence>
<evidence type="ECO:0000256" key="4">
    <source>
        <dbReference type="ARBA" id="ARBA00023242"/>
    </source>
</evidence>
<comment type="similarity">
    <text evidence="2">Belongs to the GINS1/PSF1 family.</text>
</comment>
<dbReference type="InterPro" id="IPR005339">
    <property type="entry name" value="GINS_Psf1"/>
</dbReference>
<dbReference type="CDD" id="cd21696">
    <property type="entry name" value="GINS_B_Psf1"/>
    <property type="match status" value="1"/>
</dbReference>
<name>A0AAD7XNL8_9STRA</name>
<dbReference type="GO" id="GO:0000811">
    <property type="term" value="C:GINS complex"/>
    <property type="evidence" value="ECO:0007669"/>
    <property type="project" value="InterPro"/>
</dbReference>
<dbReference type="Pfam" id="PF05916">
    <property type="entry name" value="Sld5"/>
    <property type="match status" value="1"/>
</dbReference>
<evidence type="ECO:0000256" key="3">
    <source>
        <dbReference type="ARBA" id="ARBA00022705"/>
    </source>
</evidence>
<dbReference type="EMBL" id="JAQMWT010000379">
    <property type="protein sequence ID" value="KAJ8602434.1"/>
    <property type="molecule type" value="Genomic_DNA"/>
</dbReference>
<organism evidence="7 8">
    <name type="scientific">Chrysophaeum taylorii</name>
    <dbReference type="NCBI Taxonomy" id="2483200"/>
    <lineage>
        <taxon>Eukaryota</taxon>
        <taxon>Sar</taxon>
        <taxon>Stramenopiles</taxon>
        <taxon>Ochrophyta</taxon>
        <taxon>Pelagophyceae</taxon>
        <taxon>Pelagomonadales</taxon>
        <taxon>Pelagomonadaceae</taxon>
        <taxon>Chrysophaeum</taxon>
    </lineage>
</organism>
<accession>A0AAD7XNL8</accession>
<dbReference type="Proteomes" id="UP001230188">
    <property type="component" value="Unassembled WGS sequence"/>
</dbReference>
<sequence>MRSTGTKKLLASIKRAKGNPSIPLSPYDDETIRAIVAECRTLHDEILELMKGEDTKLDELSDGLKSTLVIRHQTILRNKQCTLAYLQHRLEALCALRLEVGLNVPEKIRENTSQLEAAFLTDYDKILSDYMRAVDLDLTASQRPPKDLFVEVRANTDCGEIVTEQSGVVDLAKGTSHYLRAADVEDLVKQGLLEHVG</sequence>
<comment type="caution">
    <text evidence="7">The sequence shown here is derived from an EMBL/GenBank/DDBJ whole genome shotgun (WGS) entry which is preliminary data.</text>
</comment>
<dbReference type="Gene3D" id="1.20.58.1030">
    <property type="match status" value="1"/>
</dbReference>
<feature type="domain" description="DNA replication complex GINS protein PSF1 C-terminal" evidence="6">
    <location>
        <begin position="146"/>
        <end position="196"/>
    </location>
</feature>
<evidence type="ECO:0000256" key="2">
    <source>
        <dbReference type="ARBA" id="ARBA00006677"/>
    </source>
</evidence>
<dbReference type="Pfam" id="PF24997">
    <property type="entry name" value="PSF1_C"/>
    <property type="match status" value="1"/>
</dbReference>
<gene>
    <name evidence="7" type="ORF">CTAYLR_001245</name>
</gene>
<evidence type="ECO:0000313" key="8">
    <source>
        <dbReference type="Proteomes" id="UP001230188"/>
    </source>
</evidence>